<organism evidence="1 2">
    <name type="scientific">Limosilactobacillus reuteri</name>
    <name type="common">Lactobacillus reuteri</name>
    <dbReference type="NCBI Taxonomy" id="1598"/>
    <lineage>
        <taxon>Bacteria</taxon>
        <taxon>Bacillati</taxon>
        <taxon>Bacillota</taxon>
        <taxon>Bacilli</taxon>
        <taxon>Lactobacillales</taxon>
        <taxon>Lactobacillaceae</taxon>
        <taxon>Limosilactobacillus</taxon>
    </lineage>
</organism>
<comment type="caution">
    <text evidence="1">The sequence shown here is derived from an EMBL/GenBank/DDBJ whole genome shotgun (WGS) entry which is preliminary data.</text>
</comment>
<dbReference type="EMBL" id="QGHS01000016">
    <property type="protein sequence ID" value="PWT48589.1"/>
    <property type="molecule type" value="Genomic_DNA"/>
</dbReference>
<dbReference type="Proteomes" id="UP000245866">
    <property type="component" value="Unassembled WGS sequence"/>
</dbReference>
<dbReference type="AlphaFoldDB" id="A0A317GJ03"/>
<sequence>MEDFDLNAKHAIEQFGWSIETFDNADYYRYNEIMKAKEHKERPTDPLAAIAGIRMAQAKRKGGVQRG</sequence>
<proteinExistence type="predicted"/>
<gene>
    <name evidence="1" type="ORF">DKZ23_02375</name>
</gene>
<evidence type="ECO:0000313" key="1">
    <source>
        <dbReference type="EMBL" id="PWT48589.1"/>
    </source>
</evidence>
<name>A0A317GJ03_LIMRT</name>
<evidence type="ECO:0000313" key="2">
    <source>
        <dbReference type="Proteomes" id="UP000245866"/>
    </source>
</evidence>
<protein>
    <submittedName>
        <fullName evidence="1">Uncharacterized protein</fullName>
    </submittedName>
</protein>
<accession>A0A317GJ03</accession>
<reference evidence="1 2" key="1">
    <citation type="journal article" date="2018" name="Front. Microbiol.">
        <title>Comparative Genomics of the Herbivore Gut Symbiont Lactobacillus reuteri Reveals Genetic Diversity and Lifestyle Adaptation.</title>
        <authorList>
            <person name="Zhao J."/>
        </authorList>
    </citation>
    <scope>NUCLEOTIDE SEQUENCE [LARGE SCALE GENOMIC DNA]</scope>
    <source>
        <strain evidence="1 2">LR12</strain>
    </source>
</reference>